<name>V6TMZ2_GIAIN</name>
<evidence type="ECO:0000256" key="1">
    <source>
        <dbReference type="SAM" id="MobiDB-lite"/>
    </source>
</evidence>
<organism evidence="2 3">
    <name type="scientific">Giardia intestinalis</name>
    <name type="common">Giardia lamblia</name>
    <dbReference type="NCBI Taxonomy" id="5741"/>
    <lineage>
        <taxon>Eukaryota</taxon>
        <taxon>Metamonada</taxon>
        <taxon>Diplomonadida</taxon>
        <taxon>Hexamitidae</taxon>
        <taxon>Giardiinae</taxon>
        <taxon>Giardia</taxon>
    </lineage>
</organism>
<sequence length="258" mass="28136">MEALLTATRGKTSRIVKNAALPIGHLQPDFVIDDGFGDLVITVPWRVDRSYSLKLTKYLPLLQRGRAAFFLPIVVGGDGTLHPATASGSICCASDWRLRRYCSGTMLRLPLRTPNSLPMALCPVQRQAPAALLHRVRMVGDFPTPQLQTPSVEVVDSPPEAPRPRAGTPTALPTAHAAPVRPRTEEEAPPSATCTDAPASEPGPPGRAYIHPGKRAPSQAAPAYFQDRRDAERDPKEGRVLPLQKDRPTSRWGRSRVR</sequence>
<comment type="caution">
    <text evidence="2">The sequence shown here is derived from an EMBL/GenBank/DDBJ whole genome shotgun (WGS) entry which is preliminary data.</text>
</comment>
<accession>V6TMZ2</accession>
<reference evidence="3" key="1">
    <citation type="submission" date="2012-02" db="EMBL/GenBank/DDBJ databases">
        <title>Genome sequencing of Giardia lamblia Genotypes A2 and B isolates (DH and GS) and comparative analysis with the genomes of Genotypes A1 and E (WB and Pig).</title>
        <authorList>
            <person name="Adam R."/>
            <person name="Dahlstrom E."/>
            <person name="Martens C."/>
            <person name="Bruno D."/>
            <person name="Barbian K."/>
            <person name="Porcella S.F."/>
            <person name="Nash T."/>
        </authorList>
    </citation>
    <scope>NUCLEOTIDE SEQUENCE</scope>
    <source>
        <strain evidence="3">GS</strain>
    </source>
</reference>
<dbReference type="EMBL" id="AHHH01000363">
    <property type="protein sequence ID" value="ESU40014.1"/>
    <property type="molecule type" value="Genomic_DNA"/>
</dbReference>
<reference evidence="2 3" key="2">
    <citation type="journal article" date="2013" name="Genome Biol. Evol.">
        <title>Genome sequencing of Giardia lamblia genotypes A2 and B isolates (DH and GS) and comparative analysis with the genomes of genotypes A1 and E (WB and Pig).</title>
        <authorList>
            <person name="Adam R.D."/>
            <person name="Dahlstrom E.W."/>
            <person name="Martens C.A."/>
            <person name="Bruno D.P."/>
            <person name="Barbian K.D."/>
            <person name="Ricklefs S.M."/>
            <person name="Hernandez M.M."/>
            <person name="Narla N.P."/>
            <person name="Patel R.B."/>
            <person name="Porcella S.F."/>
            <person name="Nash T.E."/>
        </authorList>
    </citation>
    <scope>NUCLEOTIDE SEQUENCE [LARGE SCALE GENOMIC DNA]</scope>
    <source>
        <strain evidence="2 3">GS</strain>
    </source>
</reference>
<feature type="compositionally biased region" description="Basic and acidic residues" evidence="1">
    <location>
        <begin position="226"/>
        <end position="249"/>
    </location>
</feature>
<gene>
    <name evidence="2" type="ORF">GSB_154589</name>
</gene>
<proteinExistence type="predicted"/>
<dbReference type="Proteomes" id="UP000018040">
    <property type="component" value="Unassembled WGS sequence"/>
</dbReference>
<feature type="region of interest" description="Disordered" evidence="1">
    <location>
        <begin position="143"/>
        <end position="258"/>
    </location>
</feature>
<evidence type="ECO:0000313" key="3">
    <source>
        <dbReference type="Proteomes" id="UP000018040"/>
    </source>
</evidence>
<protein>
    <submittedName>
        <fullName evidence="2">Uncharacterized protein</fullName>
    </submittedName>
</protein>
<dbReference type="AlphaFoldDB" id="V6TMZ2"/>
<evidence type="ECO:0000313" key="2">
    <source>
        <dbReference type="EMBL" id="ESU40014.1"/>
    </source>
</evidence>
<feature type="compositionally biased region" description="Low complexity" evidence="1">
    <location>
        <begin position="166"/>
        <end position="179"/>
    </location>
</feature>